<dbReference type="InterPro" id="IPR005625">
    <property type="entry name" value="PepSY-ass_TM"/>
</dbReference>
<name>G2PQF5_ALLRU</name>
<reference evidence="3" key="1">
    <citation type="submission" date="2011-08" db="EMBL/GenBank/DDBJ databases">
        <title>The complete genome of Muricauda ruestringensis DSM 13258.</title>
        <authorList>
            <person name="Lucas S."/>
            <person name="Han J."/>
            <person name="Lapidus A."/>
            <person name="Bruce D."/>
            <person name="Goodwin L."/>
            <person name="Pitluck S."/>
            <person name="Peters L."/>
            <person name="Kyrpides N."/>
            <person name="Mavromatis K."/>
            <person name="Ivanova N."/>
            <person name="Ovchinnikova G."/>
            <person name="Teshima H."/>
            <person name="Detter J.C."/>
            <person name="Tapia R."/>
            <person name="Han C."/>
            <person name="Land M."/>
            <person name="Hauser L."/>
            <person name="Markowitz V."/>
            <person name="Cheng J.-F."/>
            <person name="Hugenholtz P."/>
            <person name="Woyke T."/>
            <person name="Wu D."/>
            <person name="Spring S."/>
            <person name="Schroeder M."/>
            <person name="Brambilla E."/>
            <person name="Klenk H.-P."/>
            <person name="Eisen J.A."/>
        </authorList>
    </citation>
    <scope>NUCLEOTIDE SEQUENCE [LARGE SCALE GENOMIC DNA]</scope>
    <source>
        <strain evidence="3">DSM 13258 / LMG 19739 / B1</strain>
    </source>
</reference>
<keyword evidence="1" id="KW-0472">Membrane</keyword>
<evidence type="ECO:0000313" key="2">
    <source>
        <dbReference type="EMBL" id="AEM70550.1"/>
    </source>
</evidence>
<sequence>MILNQHKTLINFARPNPMLGLFMVMGKKNTYGIRTFINDVHLWLGLVSGIIIFLVCLSGTILTFEKEIEQWFKKDLKVEAMGVKKSLSSLVNDPNIKAKGLLTSITIPSDENSPYKLSIKEDSKQRRGSTYGVNPYTAEILAPQETGMDKFMFSMFKMHRWLLMDIKWGRPIVGVATIIFMILTLSGIVLWFPKKIKWKTVKAGFKIKTNANWKRINHDLHNTLGFYACILILIMGITGLCWSFEGYRDGLSAVMGTRVFGNRGGGPEVDLERLDNGKSINLEEAITLANKELNYEGELTVSLPNEKNPIYSFRKIADNSWSTVAQDRLQIHESGEMINKEIYADKPLNVKIASAIKPIHTGTIYGGFSKWLYFLACLIGTSLPITGTIIYINKLKKKSKRRKKNKLATA</sequence>
<dbReference type="RefSeq" id="WP_014032831.1">
    <property type="nucleotide sequence ID" value="NC_015945.1"/>
</dbReference>
<gene>
    <name evidence="2" type="ordered locus">Murru_1509</name>
</gene>
<keyword evidence="1" id="KW-0812">Transmembrane</keyword>
<organism evidence="2 3">
    <name type="scientific">Allomuricauda ruestringensis (strain DSM 13258 / CIP 107369 / LMG 19739 / B1)</name>
    <name type="common">Muricauda ruestringensis</name>
    <dbReference type="NCBI Taxonomy" id="886377"/>
    <lineage>
        <taxon>Bacteria</taxon>
        <taxon>Pseudomonadati</taxon>
        <taxon>Bacteroidota</taxon>
        <taxon>Flavobacteriia</taxon>
        <taxon>Flavobacteriales</taxon>
        <taxon>Flavobacteriaceae</taxon>
        <taxon>Flagellimonas</taxon>
    </lineage>
</organism>
<evidence type="ECO:0000313" key="3">
    <source>
        <dbReference type="Proteomes" id="UP000008908"/>
    </source>
</evidence>
<dbReference type="Pfam" id="PF03929">
    <property type="entry name" value="PepSY_TM"/>
    <property type="match status" value="1"/>
</dbReference>
<keyword evidence="1" id="KW-1133">Transmembrane helix</keyword>
<feature type="transmembrane region" description="Helical" evidence="1">
    <location>
        <begin position="371"/>
        <end position="392"/>
    </location>
</feature>
<dbReference type="PANTHER" id="PTHR34219">
    <property type="entry name" value="IRON-REGULATED INNER MEMBRANE PROTEIN-RELATED"/>
    <property type="match status" value="1"/>
</dbReference>
<keyword evidence="3" id="KW-1185">Reference proteome</keyword>
<reference evidence="2 3" key="2">
    <citation type="journal article" date="2012" name="Stand. Genomic Sci.">
        <title>Complete genome sequence of the facultatively anaerobic, appendaged bacterium Muricauda ruestringensis type strain (B1(T)).</title>
        <authorList>
            <person name="Huntemann M."/>
            <person name="Teshima H."/>
            <person name="Lapidus A."/>
            <person name="Nolan M."/>
            <person name="Lucas S."/>
            <person name="Hammon N."/>
            <person name="Deshpande S."/>
            <person name="Cheng J.F."/>
            <person name="Tapia R."/>
            <person name="Goodwin L.A."/>
            <person name="Pitluck S."/>
            <person name="Liolios K."/>
            <person name="Pagani I."/>
            <person name="Ivanova N."/>
            <person name="Mavromatis K."/>
            <person name="Mikhailova N."/>
            <person name="Pati A."/>
            <person name="Chen A."/>
            <person name="Palaniappan K."/>
            <person name="Land M."/>
            <person name="Hauser L."/>
            <person name="Pan C."/>
            <person name="Brambilla E.M."/>
            <person name="Rohde M."/>
            <person name="Spring S."/>
            <person name="Goker M."/>
            <person name="Detter J.C."/>
            <person name="Bristow J."/>
            <person name="Eisen J.A."/>
            <person name="Markowitz V."/>
            <person name="Hugenholtz P."/>
            <person name="Kyrpides N.C."/>
            <person name="Klenk H.P."/>
            <person name="Woyke T."/>
        </authorList>
    </citation>
    <scope>NUCLEOTIDE SEQUENCE [LARGE SCALE GENOMIC DNA]</scope>
    <source>
        <strain evidence="3">DSM 13258 / LMG 19739 / B1</strain>
    </source>
</reference>
<dbReference type="AlphaFoldDB" id="G2PQF5"/>
<proteinExistence type="predicted"/>
<feature type="transmembrane region" description="Helical" evidence="1">
    <location>
        <begin position="172"/>
        <end position="192"/>
    </location>
</feature>
<evidence type="ECO:0000256" key="1">
    <source>
        <dbReference type="SAM" id="Phobius"/>
    </source>
</evidence>
<dbReference type="KEGG" id="mrs:Murru_1509"/>
<accession>G2PQF5</accession>
<dbReference type="EMBL" id="CP002999">
    <property type="protein sequence ID" value="AEM70550.1"/>
    <property type="molecule type" value="Genomic_DNA"/>
</dbReference>
<dbReference type="eggNOG" id="COG3182">
    <property type="taxonomic scope" value="Bacteria"/>
</dbReference>
<dbReference type="STRING" id="886377.Murru_1509"/>
<dbReference type="HOGENOM" id="CLU_031962_2_0_10"/>
<dbReference type="Proteomes" id="UP000008908">
    <property type="component" value="Chromosome"/>
</dbReference>
<feature type="transmembrane region" description="Helical" evidence="1">
    <location>
        <begin position="42"/>
        <end position="64"/>
    </location>
</feature>
<dbReference type="PANTHER" id="PTHR34219:SF3">
    <property type="entry name" value="BLL7967 PROTEIN"/>
    <property type="match status" value="1"/>
</dbReference>
<feature type="transmembrane region" description="Helical" evidence="1">
    <location>
        <begin position="224"/>
        <end position="245"/>
    </location>
</feature>
<protein>
    <submittedName>
        <fullName evidence="2">Sulfite reductase flavoprotein component</fullName>
    </submittedName>
</protein>